<dbReference type="InterPro" id="IPR008949">
    <property type="entry name" value="Isoprenoid_synthase_dom_sf"/>
</dbReference>
<comment type="cofactor">
    <cofactor evidence="1">
        <name>Mg(2+)</name>
        <dbReference type="ChEBI" id="CHEBI:18420"/>
    </cofactor>
</comment>
<dbReference type="PROSITE" id="PS00444">
    <property type="entry name" value="POLYPRENYL_SYNTHASE_2"/>
    <property type="match status" value="1"/>
</dbReference>
<dbReference type="SFLD" id="SFLDS00005">
    <property type="entry name" value="Isoprenoid_Synthase_Type_I"/>
    <property type="match status" value="1"/>
</dbReference>
<organism evidence="13 14">
    <name type="scientific">Oribacterium sinus</name>
    <dbReference type="NCBI Taxonomy" id="237576"/>
    <lineage>
        <taxon>Bacteria</taxon>
        <taxon>Bacillati</taxon>
        <taxon>Bacillota</taxon>
        <taxon>Clostridia</taxon>
        <taxon>Lachnospirales</taxon>
        <taxon>Lachnospiraceae</taxon>
        <taxon>Oribacterium</taxon>
    </lineage>
</organism>
<evidence type="ECO:0000313" key="14">
    <source>
        <dbReference type="Proteomes" id="UP000522163"/>
    </source>
</evidence>
<evidence type="ECO:0000256" key="12">
    <source>
        <dbReference type="RuleBase" id="RU004466"/>
    </source>
</evidence>
<evidence type="ECO:0000256" key="3">
    <source>
        <dbReference type="ARBA" id="ARBA00012439"/>
    </source>
</evidence>
<dbReference type="CDD" id="cd00685">
    <property type="entry name" value="Trans_IPPS_HT"/>
    <property type="match status" value="1"/>
</dbReference>
<dbReference type="Proteomes" id="UP000522163">
    <property type="component" value="Unassembled WGS sequence"/>
</dbReference>
<reference evidence="13 14" key="1">
    <citation type="submission" date="2020-08" db="EMBL/GenBank/DDBJ databases">
        <title>Genomic Encyclopedia of Type Strains, Phase IV (KMG-IV): sequencing the most valuable type-strain genomes for metagenomic binning, comparative biology and taxonomic classification.</title>
        <authorList>
            <person name="Goeker M."/>
        </authorList>
    </citation>
    <scope>NUCLEOTIDE SEQUENCE [LARGE SCALE GENOMIC DNA]</scope>
    <source>
        <strain evidence="13 14">DSM 17245</strain>
    </source>
</reference>
<keyword evidence="8" id="KW-0414">Isoprene biosynthesis</keyword>
<protein>
    <recommendedName>
        <fullName evidence="4">Farnesyl diphosphate synthase</fullName>
        <ecNumber evidence="3">2.5.1.10</ecNumber>
    </recommendedName>
    <alternativeName>
        <fullName evidence="10">(2E,6E)-farnesyl diphosphate synthase</fullName>
    </alternativeName>
    <alternativeName>
        <fullName evidence="9">Geranyltranstransferase</fullName>
    </alternativeName>
</protein>
<dbReference type="SUPFAM" id="SSF48576">
    <property type="entry name" value="Terpenoid synthases"/>
    <property type="match status" value="1"/>
</dbReference>
<dbReference type="FunFam" id="1.10.600.10:FF:000001">
    <property type="entry name" value="Geranylgeranyl diphosphate synthase"/>
    <property type="match status" value="1"/>
</dbReference>
<proteinExistence type="inferred from homology"/>
<name>A0A7W9SFK2_9FIRM</name>
<evidence type="ECO:0000256" key="1">
    <source>
        <dbReference type="ARBA" id="ARBA00001946"/>
    </source>
</evidence>
<evidence type="ECO:0000256" key="2">
    <source>
        <dbReference type="ARBA" id="ARBA00006706"/>
    </source>
</evidence>
<accession>A0A7W9SFK2</accession>
<gene>
    <name evidence="13" type="ORF">HNQ46_000523</name>
</gene>
<dbReference type="GO" id="GO:0016114">
    <property type="term" value="P:terpenoid biosynthetic process"/>
    <property type="evidence" value="ECO:0007669"/>
    <property type="project" value="UniProtKB-ARBA"/>
</dbReference>
<keyword evidence="7" id="KW-0460">Magnesium</keyword>
<dbReference type="EC" id="2.5.1.10" evidence="3"/>
<evidence type="ECO:0000313" key="13">
    <source>
        <dbReference type="EMBL" id="MBB6040560.1"/>
    </source>
</evidence>
<evidence type="ECO:0000256" key="4">
    <source>
        <dbReference type="ARBA" id="ARBA00015100"/>
    </source>
</evidence>
<dbReference type="Gene3D" id="1.10.600.10">
    <property type="entry name" value="Farnesyl Diphosphate Synthase"/>
    <property type="match status" value="1"/>
</dbReference>
<keyword evidence="6" id="KW-0479">Metal-binding</keyword>
<dbReference type="GO" id="GO:0046872">
    <property type="term" value="F:metal ion binding"/>
    <property type="evidence" value="ECO:0007669"/>
    <property type="project" value="UniProtKB-KW"/>
</dbReference>
<dbReference type="Pfam" id="PF00348">
    <property type="entry name" value="polyprenyl_synt"/>
    <property type="match status" value="1"/>
</dbReference>
<sequence length="357" mass="39807">MLKENQVFENAERNSSRDGIESEKVGLWGMKSIENGANAALNPYSVEEGFQKRRQEVEAILTAFLPEEKGPAKTGIEAMNYSLMVGGKRIRPILLREAFLLFAGEKRQKLFLPLAEAFMVAMEMIHSFSLCHDDLPAMDNDKYRRGKEATWYRFTEAQGILAGDSLSLYAFQWVLEVLEREGKKGDSVELLSPTMQGLKILAKSAGIEGMIGGQVLDIEKTGQPLTEEELFFIYRKKTAALLSASLEIGALLGGANLEEQEKLASFGEKIGLAFQIRDDILDEISSFSELGKPIHSDAEQEKTTALSLYGMEKAEAMVEQYTEEGRSLLQSLDRNVVDGEALDFLLSFSQYLCSRRS</sequence>
<keyword evidence="5 12" id="KW-0808">Transferase</keyword>
<dbReference type="AlphaFoldDB" id="A0A7W9SFK2"/>
<comment type="caution">
    <text evidence="13">The sequence shown here is derived from an EMBL/GenBank/DDBJ whole genome shotgun (WGS) entry which is preliminary data.</text>
</comment>
<evidence type="ECO:0000256" key="7">
    <source>
        <dbReference type="ARBA" id="ARBA00022842"/>
    </source>
</evidence>
<evidence type="ECO:0000256" key="8">
    <source>
        <dbReference type="ARBA" id="ARBA00023229"/>
    </source>
</evidence>
<evidence type="ECO:0000256" key="10">
    <source>
        <dbReference type="ARBA" id="ARBA00032873"/>
    </source>
</evidence>
<dbReference type="PANTHER" id="PTHR43281:SF1">
    <property type="entry name" value="FARNESYL DIPHOSPHATE SYNTHASE"/>
    <property type="match status" value="1"/>
</dbReference>
<dbReference type="InterPro" id="IPR033749">
    <property type="entry name" value="Polyprenyl_synt_CS"/>
</dbReference>
<dbReference type="GeneID" id="85014085"/>
<dbReference type="PANTHER" id="PTHR43281">
    <property type="entry name" value="FARNESYL DIPHOSPHATE SYNTHASE"/>
    <property type="match status" value="1"/>
</dbReference>
<evidence type="ECO:0000256" key="11">
    <source>
        <dbReference type="ARBA" id="ARBA00049399"/>
    </source>
</evidence>
<comment type="catalytic activity">
    <reaction evidence="11">
        <text>isopentenyl diphosphate + (2E)-geranyl diphosphate = (2E,6E)-farnesyl diphosphate + diphosphate</text>
        <dbReference type="Rhea" id="RHEA:19361"/>
        <dbReference type="ChEBI" id="CHEBI:33019"/>
        <dbReference type="ChEBI" id="CHEBI:58057"/>
        <dbReference type="ChEBI" id="CHEBI:128769"/>
        <dbReference type="ChEBI" id="CHEBI:175763"/>
        <dbReference type="EC" id="2.5.1.10"/>
    </reaction>
</comment>
<dbReference type="EMBL" id="JACHHH010000002">
    <property type="protein sequence ID" value="MBB6040560.1"/>
    <property type="molecule type" value="Genomic_DNA"/>
</dbReference>
<evidence type="ECO:0000256" key="5">
    <source>
        <dbReference type="ARBA" id="ARBA00022679"/>
    </source>
</evidence>
<dbReference type="SFLD" id="SFLDG01017">
    <property type="entry name" value="Polyprenyl_Transferase_Like"/>
    <property type="match status" value="1"/>
</dbReference>
<dbReference type="RefSeq" id="WP_243155816.1">
    <property type="nucleotide sequence ID" value="NZ_JACHHH010000002.1"/>
</dbReference>
<evidence type="ECO:0000256" key="6">
    <source>
        <dbReference type="ARBA" id="ARBA00022723"/>
    </source>
</evidence>
<evidence type="ECO:0000256" key="9">
    <source>
        <dbReference type="ARBA" id="ARBA00032380"/>
    </source>
</evidence>
<dbReference type="GO" id="GO:0004337">
    <property type="term" value="F:(2E,6E)-farnesyl diphosphate synthase activity"/>
    <property type="evidence" value="ECO:0007669"/>
    <property type="project" value="UniProtKB-EC"/>
</dbReference>
<dbReference type="InterPro" id="IPR000092">
    <property type="entry name" value="Polyprenyl_synt"/>
</dbReference>
<comment type="similarity">
    <text evidence="2 12">Belongs to the FPP/GGPP synthase family.</text>
</comment>